<dbReference type="Proteomes" id="UP001204953">
    <property type="component" value="Unassembled WGS sequence"/>
</dbReference>
<keyword evidence="2" id="KW-1185">Reference proteome</keyword>
<comment type="caution">
    <text evidence="1">The sequence shown here is derived from an EMBL/GenBank/DDBJ whole genome shotgun (WGS) entry which is preliminary data.</text>
</comment>
<evidence type="ECO:0000313" key="1">
    <source>
        <dbReference type="EMBL" id="MCP2727219.1"/>
    </source>
</evidence>
<evidence type="ECO:0000313" key="2">
    <source>
        <dbReference type="Proteomes" id="UP001204953"/>
    </source>
</evidence>
<name>A0AAE3GMP8_9CYAN</name>
<dbReference type="RefSeq" id="WP_254010035.1">
    <property type="nucleotide sequence ID" value="NZ_JAMZMM010000009.1"/>
</dbReference>
<gene>
    <name evidence="1" type="ORF">NJ959_01870</name>
</gene>
<sequence length="194" mass="22409">MPYRYYEATHHQLNPKLGEYTRLEWAEGIPVKGECVAIGRDRSWEVVAIDEFRLEAQTQPEFETDSVVFLNHCGLVGEVLPQRLDWVRIKMFKDNPLTILQISVSDNGEMIQSSIHFYGKKVRVGAYLREYDYSKREFIKLPWRVSRIDSYLPEANQNPDYCYAAIHIAHCVRVSLIDGNSQSDSRILAVGRVG</sequence>
<dbReference type="EMBL" id="JAMZMM010000009">
    <property type="protein sequence ID" value="MCP2727219.1"/>
    <property type="molecule type" value="Genomic_DNA"/>
</dbReference>
<organism evidence="1 2">
    <name type="scientific">Limnofasciculus baicalensis BBK-W-15</name>
    <dbReference type="NCBI Taxonomy" id="2699891"/>
    <lineage>
        <taxon>Bacteria</taxon>
        <taxon>Bacillati</taxon>
        <taxon>Cyanobacteriota</taxon>
        <taxon>Cyanophyceae</taxon>
        <taxon>Coleofasciculales</taxon>
        <taxon>Coleofasciculaceae</taxon>
        <taxon>Limnofasciculus</taxon>
        <taxon>Limnofasciculus baicalensis</taxon>
    </lineage>
</organism>
<reference evidence="1" key="1">
    <citation type="submission" date="2022-06" db="EMBL/GenBank/DDBJ databases">
        <title>New cyanobacteria of genus Symplocastrum in benthos of Lake Baikal.</title>
        <authorList>
            <person name="Sorokovikova E."/>
            <person name="Tikhonova I."/>
            <person name="Krasnopeev A."/>
            <person name="Evseev P."/>
            <person name="Gladkikh A."/>
            <person name="Belykh O."/>
        </authorList>
    </citation>
    <scope>NUCLEOTIDE SEQUENCE</scope>
    <source>
        <strain evidence="1">BBK-W-15</strain>
    </source>
</reference>
<proteinExistence type="predicted"/>
<accession>A0AAE3GMP8</accession>
<protein>
    <submittedName>
        <fullName evidence="1">Uncharacterized protein</fullName>
    </submittedName>
</protein>
<dbReference type="AlphaFoldDB" id="A0AAE3GMP8"/>